<feature type="coiled-coil region" evidence="1">
    <location>
        <begin position="48"/>
        <end position="75"/>
    </location>
</feature>
<evidence type="ECO:0000256" key="1">
    <source>
        <dbReference type="SAM" id="Coils"/>
    </source>
</evidence>
<evidence type="ECO:0000313" key="3">
    <source>
        <dbReference type="Proteomes" id="UP000027135"/>
    </source>
</evidence>
<keyword evidence="3" id="KW-1185">Reference proteome</keyword>
<dbReference type="Proteomes" id="UP000027135">
    <property type="component" value="Unassembled WGS sequence"/>
</dbReference>
<name>A0A067R3I9_ZOONE</name>
<organism evidence="2 3">
    <name type="scientific">Zootermopsis nevadensis</name>
    <name type="common">Dampwood termite</name>
    <dbReference type="NCBI Taxonomy" id="136037"/>
    <lineage>
        <taxon>Eukaryota</taxon>
        <taxon>Metazoa</taxon>
        <taxon>Ecdysozoa</taxon>
        <taxon>Arthropoda</taxon>
        <taxon>Hexapoda</taxon>
        <taxon>Insecta</taxon>
        <taxon>Pterygota</taxon>
        <taxon>Neoptera</taxon>
        <taxon>Polyneoptera</taxon>
        <taxon>Dictyoptera</taxon>
        <taxon>Blattodea</taxon>
        <taxon>Blattoidea</taxon>
        <taxon>Termitoidae</taxon>
        <taxon>Termopsidae</taxon>
        <taxon>Zootermopsis</taxon>
    </lineage>
</organism>
<dbReference type="EMBL" id="KK853018">
    <property type="protein sequence ID" value="KDR12429.1"/>
    <property type="molecule type" value="Genomic_DNA"/>
</dbReference>
<dbReference type="STRING" id="136037.A0A067R3I9"/>
<protein>
    <submittedName>
        <fullName evidence="2">Uncharacterized protein</fullName>
    </submittedName>
</protein>
<dbReference type="AlphaFoldDB" id="A0A067R3I9"/>
<reference evidence="2 3" key="1">
    <citation type="journal article" date="2014" name="Nat. Commun.">
        <title>Molecular traces of alternative social organization in a termite genome.</title>
        <authorList>
            <person name="Terrapon N."/>
            <person name="Li C."/>
            <person name="Robertson H.M."/>
            <person name="Ji L."/>
            <person name="Meng X."/>
            <person name="Booth W."/>
            <person name="Chen Z."/>
            <person name="Childers C.P."/>
            <person name="Glastad K.M."/>
            <person name="Gokhale K."/>
            <person name="Gowin J."/>
            <person name="Gronenberg W."/>
            <person name="Hermansen R.A."/>
            <person name="Hu H."/>
            <person name="Hunt B.G."/>
            <person name="Huylmans A.K."/>
            <person name="Khalil S.M."/>
            <person name="Mitchell R.D."/>
            <person name="Munoz-Torres M.C."/>
            <person name="Mustard J.A."/>
            <person name="Pan H."/>
            <person name="Reese J.T."/>
            <person name="Scharf M.E."/>
            <person name="Sun F."/>
            <person name="Vogel H."/>
            <person name="Xiao J."/>
            <person name="Yang W."/>
            <person name="Yang Z."/>
            <person name="Yang Z."/>
            <person name="Zhou J."/>
            <person name="Zhu J."/>
            <person name="Brent C.S."/>
            <person name="Elsik C.G."/>
            <person name="Goodisman M.A."/>
            <person name="Liberles D.A."/>
            <person name="Roe R.M."/>
            <person name="Vargo E.L."/>
            <person name="Vilcinskas A."/>
            <person name="Wang J."/>
            <person name="Bornberg-Bauer E."/>
            <person name="Korb J."/>
            <person name="Zhang G."/>
            <person name="Liebig J."/>
        </authorList>
    </citation>
    <scope>NUCLEOTIDE SEQUENCE [LARGE SCALE GENOMIC DNA]</scope>
    <source>
        <tissue evidence="2">Whole organism</tissue>
    </source>
</reference>
<proteinExistence type="predicted"/>
<evidence type="ECO:0000313" key="2">
    <source>
        <dbReference type="EMBL" id="KDR12429.1"/>
    </source>
</evidence>
<gene>
    <name evidence="2" type="ORF">L798_13480</name>
</gene>
<sequence>MTDHIIFDIFYNIEGKFKEAKELLCRILKRDLYTILDSKNFSAELLVRMNNTQEVDKVNKAVAELEKEIQEHIKEISKDLKYCSYKDFKAIKIKLDMGVKKKRKSEKNNPFSNIYFFEKDNVDEAKEMEWKDVTVFPVPEESIHHIHFLIIYKDMDNKKRVSRDANMKKELDDFRVKLKESWGTFGNRSEHRVGDM</sequence>
<accession>A0A067R3I9</accession>
<keyword evidence="1" id="KW-0175">Coiled coil</keyword>
<dbReference type="InParanoid" id="A0A067R3I9"/>